<evidence type="ECO:0000313" key="3">
    <source>
        <dbReference type="RefSeq" id="XP_014667564.1"/>
    </source>
</evidence>
<dbReference type="SMART" id="SM00020">
    <property type="entry name" value="Tryp_SPc"/>
    <property type="match status" value="1"/>
</dbReference>
<dbReference type="PRINTS" id="PR00722">
    <property type="entry name" value="CHYMOTRYPSIN"/>
</dbReference>
<dbReference type="RefSeq" id="XP_014667564.1">
    <property type="nucleotide sequence ID" value="XM_014812078.1"/>
</dbReference>
<dbReference type="InterPro" id="IPR043504">
    <property type="entry name" value="Peptidase_S1_PA_chymotrypsin"/>
</dbReference>
<dbReference type="SUPFAM" id="SSF50494">
    <property type="entry name" value="Trypsin-like serine proteases"/>
    <property type="match status" value="1"/>
</dbReference>
<keyword evidence="2" id="KW-1185">Reference proteome</keyword>
<feature type="domain" description="Peptidase S1" evidence="1">
    <location>
        <begin position="62"/>
        <end position="291"/>
    </location>
</feature>
<organism evidence="2 3">
    <name type="scientific">Priapulus caudatus</name>
    <name type="common">Priapulid worm</name>
    <dbReference type="NCBI Taxonomy" id="37621"/>
    <lineage>
        <taxon>Eukaryota</taxon>
        <taxon>Metazoa</taxon>
        <taxon>Ecdysozoa</taxon>
        <taxon>Scalidophora</taxon>
        <taxon>Priapulida</taxon>
        <taxon>Priapulimorpha</taxon>
        <taxon>Priapulimorphida</taxon>
        <taxon>Priapulidae</taxon>
        <taxon>Priapulus</taxon>
    </lineage>
</organism>
<dbReference type="Pfam" id="PF00089">
    <property type="entry name" value="Trypsin"/>
    <property type="match status" value="1"/>
</dbReference>
<dbReference type="GeneID" id="106809115"/>
<dbReference type="Proteomes" id="UP000695022">
    <property type="component" value="Unplaced"/>
</dbReference>
<dbReference type="PROSITE" id="PS50240">
    <property type="entry name" value="TRYPSIN_DOM"/>
    <property type="match status" value="1"/>
</dbReference>
<evidence type="ECO:0000313" key="2">
    <source>
        <dbReference type="Proteomes" id="UP000695022"/>
    </source>
</evidence>
<dbReference type="InterPro" id="IPR009003">
    <property type="entry name" value="Peptidase_S1_PA"/>
</dbReference>
<dbReference type="CDD" id="cd00190">
    <property type="entry name" value="Tryp_SPc"/>
    <property type="match status" value="1"/>
</dbReference>
<reference evidence="3" key="1">
    <citation type="submission" date="2025-08" db="UniProtKB">
        <authorList>
            <consortium name="RefSeq"/>
        </authorList>
    </citation>
    <scope>IDENTIFICATION</scope>
</reference>
<proteinExistence type="predicted"/>
<sequence>MDTWTEALSHNVPVDILFLDYSKTFDTVPHVRLCKQIEAFGIKGNLISWIKVFLTDYDDSKIVDGTEVVAGEVPWQVILYRLSSLLCGGSLISDRHVLTAAHCVHPDEDQPGYYSVRMGTLNQNSGGITRYITRIIKHGAYSANDIYNDVAVLELNAPVVFTNNVQPIALASNDADKYVDWPSTTSGFGDISYNGPTSPVLLKADQVIVSAQTCISYYGSSVQPAGMICSGQGKETPCSGDSGGPLWVTENGQPTLVGVTSWSIGGCQVAGYPAVYARVTYYYPWIMDAVATLSP</sequence>
<dbReference type="InterPro" id="IPR001314">
    <property type="entry name" value="Peptidase_S1A"/>
</dbReference>
<dbReference type="PROSITE" id="PS00134">
    <property type="entry name" value="TRYPSIN_HIS"/>
    <property type="match status" value="1"/>
</dbReference>
<protein>
    <submittedName>
        <fullName evidence="3">Trypsin-like</fullName>
    </submittedName>
</protein>
<dbReference type="Gene3D" id="2.40.10.10">
    <property type="entry name" value="Trypsin-like serine proteases"/>
    <property type="match status" value="1"/>
</dbReference>
<evidence type="ECO:0000259" key="1">
    <source>
        <dbReference type="PROSITE" id="PS50240"/>
    </source>
</evidence>
<dbReference type="PANTHER" id="PTHR24258:SF116">
    <property type="entry name" value="FI16631P1-RELATED"/>
    <property type="match status" value="1"/>
</dbReference>
<accession>A0ABM1E5U3</accession>
<dbReference type="PANTHER" id="PTHR24258">
    <property type="entry name" value="SERINE PROTEASE-RELATED"/>
    <property type="match status" value="1"/>
</dbReference>
<dbReference type="InterPro" id="IPR001254">
    <property type="entry name" value="Trypsin_dom"/>
</dbReference>
<dbReference type="InterPro" id="IPR018114">
    <property type="entry name" value="TRYPSIN_HIS"/>
</dbReference>
<name>A0ABM1E5U3_PRICU</name>
<gene>
    <name evidence="3" type="primary">LOC106809115</name>
</gene>